<evidence type="ECO:0000256" key="1">
    <source>
        <dbReference type="SAM" id="MobiDB-lite"/>
    </source>
</evidence>
<dbReference type="InterPro" id="IPR000994">
    <property type="entry name" value="Pept_M24"/>
</dbReference>
<dbReference type="SUPFAM" id="SSF55920">
    <property type="entry name" value="Creatinase/aminopeptidase"/>
    <property type="match status" value="1"/>
</dbReference>
<dbReference type="Pfam" id="PF00557">
    <property type="entry name" value="Peptidase_M24"/>
    <property type="match status" value="1"/>
</dbReference>
<reference evidence="4" key="1">
    <citation type="journal article" date="2019" name="Int. J. Syst. Evol. Microbiol.">
        <title>The Global Catalogue of Microorganisms (GCM) 10K type strain sequencing project: providing services to taxonomists for standard genome sequencing and annotation.</title>
        <authorList>
            <consortium name="The Broad Institute Genomics Platform"/>
            <consortium name="The Broad Institute Genome Sequencing Center for Infectious Disease"/>
            <person name="Wu L."/>
            <person name="Ma J."/>
        </authorList>
    </citation>
    <scope>NUCLEOTIDE SEQUENCE [LARGE SCALE GENOMIC DNA]</scope>
    <source>
        <strain evidence="4">JCM 13006</strain>
    </source>
</reference>
<feature type="domain" description="Peptidase M24" evidence="2">
    <location>
        <begin position="30"/>
        <end position="252"/>
    </location>
</feature>
<evidence type="ECO:0000313" key="3">
    <source>
        <dbReference type="EMBL" id="GAA4875567.1"/>
    </source>
</evidence>
<dbReference type="InterPro" id="IPR036005">
    <property type="entry name" value="Creatinase/aminopeptidase-like"/>
</dbReference>
<protein>
    <submittedName>
        <fullName evidence="3">M24 family metallopeptidase</fullName>
    </submittedName>
</protein>
<evidence type="ECO:0000259" key="2">
    <source>
        <dbReference type="Pfam" id="PF00557"/>
    </source>
</evidence>
<evidence type="ECO:0000313" key="4">
    <source>
        <dbReference type="Proteomes" id="UP001501752"/>
    </source>
</evidence>
<dbReference type="RefSeq" id="WP_345700355.1">
    <property type="nucleotide sequence ID" value="NZ_BAABIS010000001.1"/>
</dbReference>
<organism evidence="3 4">
    <name type="scientific">Kitasatospora terrestris</name>
    <dbReference type="NCBI Taxonomy" id="258051"/>
    <lineage>
        <taxon>Bacteria</taxon>
        <taxon>Bacillati</taxon>
        <taxon>Actinomycetota</taxon>
        <taxon>Actinomycetes</taxon>
        <taxon>Kitasatosporales</taxon>
        <taxon>Streptomycetaceae</taxon>
        <taxon>Kitasatospora</taxon>
    </lineage>
</organism>
<proteinExistence type="predicted"/>
<feature type="region of interest" description="Disordered" evidence="1">
    <location>
        <begin position="1"/>
        <end position="26"/>
    </location>
</feature>
<dbReference type="Gene3D" id="3.90.230.10">
    <property type="entry name" value="Creatinase/methionine aminopeptidase superfamily"/>
    <property type="match status" value="1"/>
</dbReference>
<comment type="caution">
    <text evidence="3">The sequence shown here is derived from an EMBL/GenBank/DDBJ whole genome shotgun (WGS) entry which is preliminary data.</text>
</comment>
<name>A0ABP9ED99_9ACTN</name>
<gene>
    <name evidence="3" type="ORF">GCM10023235_63700</name>
</gene>
<accession>A0ABP9ED99</accession>
<sequence length="268" mass="28865">MPSSPLRSPGTAPDRVRRPALPYEESDLDRYRDLQQLAYGAAERAAGQLRAGMRESDAAERLRQELRAAGLGAFARRPAARFGRRTAGAGTPGGLPGMGGRLLARLREPERLRDGTPYLLDCVLTAGGRTVGVTLAGRLGGNPVWDVLRADLPAYRDLVLREVRRGSPLHRLGRAVDALAARHGYDNPDRGLLGGVIARSAPARAGDLQRRTGPARPASYAHRLPPGLWAVSPRVAFRGVGVAFEELLVVTETSACWLDDDLPHARTP</sequence>
<dbReference type="Proteomes" id="UP001501752">
    <property type="component" value="Unassembled WGS sequence"/>
</dbReference>
<dbReference type="EMBL" id="BAABIS010000001">
    <property type="protein sequence ID" value="GAA4875567.1"/>
    <property type="molecule type" value="Genomic_DNA"/>
</dbReference>
<keyword evidence="4" id="KW-1185">Reference proteome</keyword>